<proteinExistence type="predicted"/>
<dbReference type="GO" id="GO:0006565">
    <property type="term" value="P:L-serine catabolic process"/>
    <property type="evidence" value="ECO:0007669"/>
    <property type="project" value="TreeGrafter"/>
</dbReference>
<comment type="caution">
    <text evidence="5">The sequence shown here is derived from an EMBL/GenBank/DDBJ whole genome shotgun (WGS) entry which is preliminary data.</text>
</comment>
<dbReference type="Pfam" id="PF00291">
    <property type="entry name" value="PALP"/>
    <property type="match status" value="1"/>
</dbReference>
<dbReference type="EMBL" id="LMWW01000065">
    <property type="protein sequence ID" value="KUN76612.1"/>
    <property type="molecule type" value="Genomic_DNA"/>
</dbReference>
<dbReference type="InterPro" id="IPR050147">
    <property type="entry name" value="Ser/Thr_Dehydratase"/>
</dbReference>
<protein>
    <recommendedName>
        <fullName evidence="4">Tryptophan synthase beta chain-like PALP domain-containing protein</fullName>
    </recommendedName>
</protein>
<accession>A0A101SMD4</accession>
<keyword evidence="3" id="KW-0456">Lyase</keyword>
<dbReference type="Gene3D" id="3.40.50.1100">
    <property type="match status" value="2"/>
</dbReference>
<dbReference type="GO" id="GO:0009097">
    <property type="term" value="P:isoleucine biosynthetic process"/>
    <property type="evidence" value="ECO:0007669"/>
    <property type="project" value="TreeGrafter"/>
</dbReference>
<gene>
    <name evidence="5" type="ORF">AQJ64_37235</name>
</gene>
<dbReference type="NCBIfam" id="NF006094">
    <property type="entry name" value="PRK08246.1"/>
    <property type="match status" value="1"/>
</dbReference>
<dbReference type="AlphaFoldDB" id="A0A101SMD4"/>
<dbReference type="RefSeq" id="WP_055634651.1">
    <property type="nucleotide sequence ID" value="NZ_JBIRRP010000014.1"/>
</dbReference>
<dbReference type="GO" id="GO:0004794">
    <property type="term" value="F:threonine deaminase activity"/>
    <property type="evidence" value="ECO:0007669"/>
    <property type="project" value="TreeGrafter"/>
</dbReference>
<evidence type="ECO:0000313" key="5">
    <source>
        <dbReference type="EMBL" id="KUN76612.1"/>
    </source>
</evidence>
<evidence type="ECO:0000256" key="2">
    <source>
        <dbReference type="ARBA" id="ARBA00022898"/>
    </source>
</evidence>
<evidence type="ECO:0000313" key="6">
    <source>
        <dbReference type="Proteomes" id="UP000052982"/>
    </source>
</evidence>
<dbReference type="STRING" id="1943.AQJ64_37235"/>
<evidence type="ECO:0000256" key="1">
    <source>
        <dbReference type="ARBA" id="ARBA00001933"/>
    </source>
</evidence>
<keyword evidence="6" id="KW-1185">Reference proteome</keyword>
<organism evidence="5 6">
    <name type="scientific">Streptomyces griseoruber</name>
    <dbReference type="NCBI Taxonomy" id="1943"/>
    <lineage>
        <taxon>Bacteria</taxon>
        <taxon>Bacillati</taxon>
        <taxon>Actinomycetota</taxon>
        <taxon>Actinomycetes</taxon>
        <taxon>Kitasatosporales</taxon>
        <taxon>Streptomycetaceae</taxon>
        <taxon>Streptomyces</taxon>
    </lineage>
</organism>
<sequence>MNAQPVTIPSLNDIASAARRIRNVVRRTPVIQVAAGELDVPIPVNLKLEFLQHTGSFKVRGASNALALLRAAERGAPTAGVCCASGGNHGAAVAWAAREAGLPATVFVPDFSPRTKTDVIESLGARLRRVEGFYADALAASQDHARHEGAFHIDAYDDPQTVAGQGTLGLELAKQVPEGQPVLVGCGGGGLYAGVALALDGRNRVTAAEPSSAPSLTAALEAGEPVDVEVGGIALDSLGARRAGRIATAVGLSLGMKTLTVADEDIAAARALLWQRLRIVAEPGGATALAALLAHPEHFPDGATVVVSGANTAPSSSIGC</sequence>
<dbReference type="InterPro" id="IPR001926">
    <property type="entry name" value="TrpB-like_PALP"/>
</dbReference>
<reference evidence="5 6" key="1">
    <citation type="submission" date="2015-10" db="EMBL/GenBank/DDBJ databases">
        <title>Draft genome sequence of Streptomyces griseoruber DSM 40281, type strain for the species Streptomyces griseoruber.</title>
        <authorList>
            <person name="Ruckert C."/>
            <person name="Winkler A."/>
            <person name="Kalinowski J."/>
            <person name="Kampfer P."/>
            <person name="Glaeser S."/>
        </authorList>
    </citation>
    <scope>NUCLEOTIDE SEQUENCE [LARGE SCALE GENOMIC DNA]</scope>
    <source>
        <strain evidence="5 6">DSM 40281</strain>
    </source>
</reference>
<dbReference type="Proteomes" id="UP000052982">
    <property type="component" value="Unassembled WGS sequence"/>
</dbReference>
<dbReference type="GO" id="GO:0003941">
    <property type="term" value="F:L-serine ammonia-lyase activity"/>
    <property type="evidence" value="ECO:0007669"/>
    <property type="project" value="TreeGrafter"/>
</dbReference>
<dbReference type="SUPFAM" id="SSF53686">
    <property type="entry name" value="Tryptophan synthase beta subunit-like PLP-dependent enzymes"/>
    <property type="match status" value="1"/>
</dbReference>
<dbReference type="PANTHER" id="PTHR48078">
    <property type="entry name" value="THREONINE DEHYDRATASE, MITOCHONDRIAL-RELATED"/>
    <property type="match status" value="1"/>
</dbReference>
<dbReference type="PANTHER" id="PTHR48078:SF6">
    <property type="entry name" value="L-THREONINE DEHYDRATASE CATABOLIC TDCB"/>
    <property type="match status" value="1"/>
</dbReference>
<dbReference type="GO" id="GO:0006567">
    <property type="term" value="P:L-threonine catabolic process"/>
    <property type="evidence" value="ECO:0007669"/>
    <property type="project" value="TreeGrafter"/>
</dbReference>
<keyword evidence="2" id="KW-0663">Pyridoxal phosphate</keyword>
<comment type="cofactor">
    <cofactor evidence="1">
        <name>pyridoxal 5'-phosphate</name>
        <dbReference type="ChEBI" id="CHEBI:597326"/>
    </cofactor>
</comment>
<evidence type="ECO:0000256" key="3">
    <source>
        <dbReference type="ARBA" id="ARBA00023239"/>
    </source>
</evidence>
<evidence type="ECO:0000259" key="4">
    <source>
        <dbReference type="Pfam" id="PF00291"/>
    </source>
</evidence>
<dbReference type="InterPro" id="IPR036052">
    <property type="entry name" value="TrpB-like_PALP_sf"/>
</dbReference>
<name>A0A101SMD4_9ACTN</name>
<feature type="domain" description="Tryptophan synthase beta chain-like PALP" evidence="4">
    <location>
        <begin position="22"/>
        <end position="307"/>
    </location>
</feature>